<dbReference type="KEGG" id="talb:FTW19_21645"/>
<gene>
    <name evidence="1" type="ORF">FTW19_21645</name>
</gene>
<dbReference type="RefSeq" id="WP_147649624.1">
    <property type="nucleotide sequence ID" value="NZ_CP042806.1"/>
</dbReference>
<dbReference type="AlphaFoldDB" id="A0A5B9EGT8"/>
<dbReference type="Proteomes" id="UP000321820">
    <property type="component" value="Chromosome"/>
</dbReference>
<dbReference type="OrthoDB" id="121401at2"/>
<proteinExistence type="predicted"/>
<organism evidence="1 2">
    <name type="scientific">Terriglobus albidus</name>
    <dbReference type="NCBI Taxonomy" id="1592106"/>
    <lineage>
        <taxon>Bacteria</taxon>
        <taxon>Pseudomonadati</taxon>
        <taxon>Acidobacteriota</taxon>
        <taxon>Terriglobia</taxon>
        <taxon>Terriglobales</taxon>
        <taxon>Acidobacteriaceae</taxon>
        <taxon>Terriglobus</taxon>
    </lineage>
</organism>
<accession>A0A5B9EGT8</accession>
<name>A0A5B9EGT8_9BACT</name>
<evidence type="ECO:0000313" key="1">
    <source>
        <dbReference type="EMBL" id="QEE30355.1"/>
    </source>
</evidence>
<protein>
    <submittedName>
        <fullName evidence="1">CRISPR-associated protein Cas5</fullName>
    </submittedName>
</protein>
<reference evidence="1 2" key="1">
    <citation type="submission" date="2019-08" db="EMBL/GenBank/DDBJ databases">
        <title>Complete genome sequence of Terriglobus albidus strain ORNL.</title>
        <authorList>
            <person name="Podar M."/>
        </authorList>
    </citation>
    <scope>NUCLEOTIDE SEQUENCE [LARGE SCALE GENOMIC DNA]</scope>
    <source>
        <strain evidence="1 2">ORNL</strain>
    </source>
</reference>
<keyword evidence="2" id="KW-1185">Reference proteome</keyword>
<evidence type="ECO:0000313" key="2">
    <source>
        <dbReference type="Proteomes" id="UP000321820"/>
    </source>
</evidence>
<sequence>MPYIHGIEFPEGQATLVEELIQELFNEGQCAVYALPYIGSGGELRLACGDYSRRLRSHAGVFLRICPGPQHAMAIRPLHAITGAARIGITELSRTKLLDTIRVWRWETRIACA</sequence>
<dbReference type="EMBL" id="CP042806">
    <property type="protein sequence ID" value="QEE30355.1"/>
    <property type="molecule type" value="Genomic_DNA"/>
</dbReference>